<evidence type="ECO:0000313" key="3">
    <source>
        <dbReference type="EMBL" id="VDP13806.1"/>
    </source>
</evidence>
<dbReference type="EMBL" id="UZAH01031087">
    <property type="protein sequence ID" value="VDP13806.1"/>
    <property type="molecule type" value="Genomic_DNA"/>
</dbReference>
<proteinExistence type="predicted"/>
<evidence type="ECO:0000313" key="5">
    <source>
        <dbReference type="WBParaSite" id="HPBE_0001904101-mRNA-1"/>
    </source>
</evidence>
<keyword evidence="1" id="KW-1133">Transmembrane helix</keyword>
<gene>
    <name evidence="3" type="ORF">HPBE_LOCUS19040</name>
</gene>
<keyword evidence="4" id="KW-1185">Reference proteome</keyword>
<sequence>MLYKLLIAMVLVLGLVYDTEAQWGGYGYGMGLPYGGMYGMYRPWRRPFGMMGYGMGMYPGMGMGMPYGGMMYGK</sequence>
<accession>A0A3P8F2A5</accession>
<feature type="chain" id="PRO_5044551945" evidence="2">
    <location>
        <begin position="22"/>
        <end position="74"/>
    </location>
</feature>
<evidence type="ECO:0000256" key="2">
    <source>
        <dbReference type="SAM" id="SignalP"/>
    </source>
</evidence>
<keyword evidence="2" id="KW-0732">Signal</keyword>
<name>A0A183GAJ1_HELPZ</name>
<dbReference type="Proteomes" id="UP000050761">
    <property type="component" value="Unassembled WGS sequence"/>
</dbReference>
<feature type="signal peptide" evidence="2">
    <location>
        <begin position="1"/>
        <end position="21"/>
    </location>
</feature>
<organism evidence="4 5">
    <name type="scientific">Heligmosomoides polygyrus</name>
    <name type="common">Parasitic roundworm</name>
    <dbReference type="NCBI Taxonomy" id="6339"/>
    <lineage>
        <taxon>Eukaryota</taxon>
        <taxon>Metazoa</taxon>
        <taxon>Ecdysozoa</taxon>
        <taxon>Nematoda</taxon>
        <taxon>Chromadorea</taxon>
        <taxon>Rhabditida</taxon>
        <taxon>Rhabditina</taxon>
        <taxon>Rhabditomorpha</taxon>
        <taxon>Strongyloidea</taxon>
        <taxon>Heligmosomidae</taxon>
        <taxon>Heligmosomoides</taxon>
    </lineage>
</organism>
<reference evidence="5" key="2">
    <citation type="submission" date="2019-09" db="UniProtKB">
        <authorList>
            <consortium name="WormBaseParasite"/>
        </authorList>
    </citation>
    <scope>IDENTIFICATION</scope>
</reference>
<reference evidence="3 4" key="1">
    <citation type="submission" date="2018-11" db="EMBL/GenBank/DDBJ databases">
        <authorList>
            <consortium name="Pathogen Informatics"/>
        </authorList>
    </citation>
    <scope>NUCLEOTIDE SEQUENCE [LARGE SCALE GENOMIC DNA]</scope>
</reference>
<dbReference type="WBParaSite" id="HPBE_0001904101-mRNA-1">
    <property type="protein sequence ID" value="HPBE_0001904101-mRNA-1"/>
    <property type="gene ID" value="HPBE_0001904101"/>
</dbReference>
<keyword evidence="1" id="KW-0472">Membrane</keyword>
<feature type="transmembrane region" description="Helical" evidence="1">
    <location>
        <begin position="50"/>
        <end position="69"/>
    </location>
</feature>
<accession>A0A183GAJ1</accession>
<evidence type="ECO:0000256" key="1">
    <source>
        <dbReference type="SAM" id="Phobius"/>
    </source>
</evidence>
<dbReference type="AlphaFoldDB" id="A0A183GAJ1"/>
<keyword evidence="1" id="KW-0812">Transmembrane</keyword>
<evidence type="ECO:0000313" key="4">
    <source>
        <dbReference type="Proteomes" id="UP000050761"/>
    </source>
</evidence>
<protein>
    <submittedName>
        <fullName evidence="3 5">Uncharacterized protein</fullName>
    </submittedName>
</protein>